<evidence type="ECO:0000313" key="10">
    <source>
        <dbReference type="EMBL" id="MFJ5321197.1"/>
    </source>
</evidence>
<dbReference type="Gene3D" id="1.20.1560.10">
    <property type="entry name" value="ABC transporter type 1, transmembrane domain"/>
    <property type="match status" value="1"/>
</dbReference>
<name>A0ABW8FWZ6_9GAMM</name>
<dbReference type="InterPro" id="IPR003439">
    <property type="entry name" value="ABC_transporter-like_ATP-bd"/>
</dbReference>
<feature type="transmembrane region" description="Helical" evidence="7">
    <location>
        <begin position="166"/>
        <end position="187"/>
    </location>
</feature>
<feature type="transmembrane region" description="Helical" evidence="7">
    <location>
        <begin position="301"/>
        <end position="319"/>
    </location>
</feature>
<keyword evidence="3" id="KW-0547">Nucleotide-binding</keyword>
<evidence type="ECO:0000313" key="11">
    <source>
        <dbReference type="Proteomes" id="UP001617714"/>
    </source>
</evidence>
<organism evidence="10 11">
    <name type="scientific">Pectobacterium parvum</name>
    <dbReference type="NCBI Taxonomy" id="2778550"/>
    <lineage>
        <taxon>Bacteria</taxon>
        <taxon>Pseudomonadati</taxon>
        <taxon>Pseudomonadota</taxon>
        <taxon>Gammaproteobacteria</taxon>
        <taxon>Enterobacterales</taxon>
        <taxon>Pectobacteriaceae</taxon>
        <taxon>Pectobacterium</taxon>
    </lineage>
</organism>
<dbReference type="RefSeq" id="WP_222850885.1">
    <property type="nucleotide sequence ID" value="NZ_JBEHEN010000044.1"/>
</dbReference>
<dbReference type="PROSITE" id="PS50929">
    <property type="entry name" value="ABC_TM1F"/>
    <property type="match status" value="1"/>
</dbReference>
<evidence type="ECO:0000256" key="4">
    <source>
        <dbReference type="ARBA" id="ARBA00022840"/>
    </source>
</evidence>
<keyword evidence="5 7" id="KW-1133">Transmembrane helix</keyword>
<gene>
    <name evidence="10" type="ORF">ACIPSN_07420</name>
</gene>
<evidence type="ECO:0000256" key="6">
    <source>
        <dbReference type="ARBA" id="ARBA00023136"/>
    </source>
</evidence>
<keyword evidence="2 7" id="KW-0812">Transmembrane</keyword>
<dbReference type="Pfam" id="PF00005">
    <property type="entry name" value="ABC_tran"/>
    <property type="match status" value="1"/>
</dbReference>
<feature type="transmembrane region" description="Helical" evidence="7">
    <location>
        <begin position="199"/>
        <end position="220"/>
    </location>
</feature>
<proteinExistence type="predicted"/>
<evidence type="ECO:0000256" key="5">
    <source>
        <dbReference type="ARBA" id="ARBA00022989"/>
    </source>
</evidence>
<dbReference type="SUPFAM" id="SSF52540">
    <property type="entry name" value="P-loop containing nucleoside triphosphate hydrolases"/>
    <property type="match status" value="1"/>
</dbReference>
<evidence type="ECO:0000259" key="8">
    <source>
        <dbReference type="PROSITE" id="PS50893"/>
    </source>
</evidence>
<protein>
    <submittedName>
        <fullName evidence="10">Peptidase domain-containing ABC transporter</fullName>
    </submittedName>
</protein>
<dbReference type="InterPro" id="IPR017871">
    <property type="entry name" value="ABC_transporter-like_CS"/>
</dbReference>
<dbReference type="SUPFAM" id="SSF90123">
    <property type="entry name" value="ABC transporter transmembrane region"/>
    <property type="match status" value="1"/>
</dbReference>
<dbReference type="CDD" id="cd18567">
    <property type="entry name" value="ABC_6TM_CvaB_RaxB_like"/>
    <property type="match status" value="1"/>
</dbReference>
<comment type="subcellular location">
    <subcellularLocation>
        <location evidence="1">Cell membrane</location>
        <topology evidence="1">Multi-pass membrane protein</topology>
    </subcellularLocation>
</comment>
<dbReference type="Pfam" id="PF00664">
    <property type="entry name" value="ABC_membrane"/>
    <property type="match status" value="1"/>
</dbReference>
<feature type="domain" description="ABC transmembrane type-1" evidence="9">
    <location>
        <begin position="166"/>
        <end position="440"/>
    </location>
</feature>
<evidence type="ECO:0000256" key="1">
    <source>
        <dbReference type="ARBA" id="ARBA00004651"/>
    </source>
</evidence>
<dbReference type="EMBL" id="JBIXKD010000006">
    <property type="protein sequence ID" value="MFJ5321197.1"/>
    <property type="molecule type" value="Genomic_DNA"/>
</dbReference>
<dbReference type="InterPro" id="IPR003593">
    <property type="entry name" value="AAA+_ATPase"/>
</dbReference>
<dbReference type="InterPro" id="IPR027417">
    <property type="entry name" value="P-loop_NTPase"/>
</dbReference>
<dbReference type="PROSITE" id="PS00211">
    <property type="entry name" value="ABC_TRANSPORTER_1"/>
    <property type="match status" value="1"/>
</dbReference>
<accession>A0ABW8FWZ6</accession>
<dbReference type="SMART" id="SM00382">
    <property type="entry name" value="AAA"/>
    <property type="match status" value="1"/>
</dbReference>
<dbReference type="PROSITE" id="PS50893">
    <property type="entry name" value="ABC_TRANSPORTER_2"/>
    <property type="match status" value="1"/>
</dbReference>
<evidence type="ECO:0000256" key="3">
    <source>
        <dbReference type="ARBA" id="ARBA00022741"/>
    </source>
</evidence>
<reference evidence="10 11" key="1">
    <citation type="submission" date="2024-10" db="EMBL/GenBank/DDBJ databases">
        <authorList>
            <person name="Lu C.-H."/>
        </authorList>
    </citation>
    <scope>NUCLEOTIDE SEQUENCE [LARGE SCALE GENOMIC DNA]</scope>
    <source>
        <strain evidence="10 11">22QBSP01-2</strain>
    </source>
</reference>
<dbReference type="InterPro" id="IPR036640">
    <property type="entry name" value="ABC1_TM_sf"/>
</dbReference>
<comment type="caution">
    <text evidence="10">The sequence shown here is derived from an EMBL/GenBank/DDBJ whole genome shotgun (WGS) entry which is preliminary data.</text>
</comment>
<dbReference type="Proteomes" id="UP001617714">
    <property type="component" value="Unassembled WGS sequence"/>
</dbReference>
<evidence type="ECO:0000256" key="7">
    <source>
        <dbReference type="SAM" id="Phobius"/>
    </source>
</evidence>
<dbReference type="PANTHER" id="PTHR24221:SF606">
    <property type="entry name" value="COLICIN V SECRETION-PROCESSING ATP-BINDING PROTEIN"/>
    <property type="match status" value="1"/>
</dbReference>
<dbReference type="Gene3D" id="3.40.50.300">
    <property type="entry name" value="P-loop containing nucleotide triphosphate hydrolases"/>
    <property type="match status" value="1"/>
</dbReference>
<keyword evidence="4" id="KW-0067">ATP-binding</keyword>
<dbReference type="InterPro" id="IPR039421">
    <property type="entry name" value="Type_1_exporter"/>
</dbReference>
<feature type="transmembrane region" description="Helical" evidence="7">
    <location>
        <begin position="389"/>
        <end position="410"/>
    </location>
</feature>
<keyword evidence="11" id="KW-1185">Reference proteome</keyword>
<dbReference type="PANTHER" id="PTHR24221">
    <property type="entry name" value="ATP-BINDING CASSETTE SUB-FAMILY B"/>
    <property type="match status" value="1"/>
</dbReference>
<dbReference type="InterPro" id="IPR011527">
    <property type="entry name" value="ABC1_TM_dom"/>
</dbReference>
<keyword evidence="6 7" id="KW-0472">Membrane</keyword>
<evidence type="ECO:0000259" key="9">
    <source>
        <dbReference type="PROSITE" id="PS50929"/>
    </source>
</evidence>
<evidence type="ECO:0000256" key="2">
    <source>
        <dbReference type="ARBA" id="ARBA00022692"/>
    </source>
</evidence>
<sequence>MNSHIIRQLKLQFFNSVGVYYNDLISNNNITSCFAFLGRYLKTELGEFSCNEALLHTEEKGNLDFLAKTSNLIIRKVNFKEEKTKQKTPVLAKKANGEFIVILKTTNKYYLVFDTKKGLIKENMPLDLVDVYEVYKKTEFTKKGGGMNVWTLFFKIENIKSFFSKLITLSILIEIINLLLPIGTQLIMDNVVISKDSNLLVVICLGLAAFVIFKTIASLIRSWISIVMTSLLDIQWKSSFFWHLINLPLSFFNDKKLGDIRDRFDSLNFIKETYSEVLIRGVIDLIMIISLTIMMLFYGGWLVAVVLGFSFFYALLRVLTYDKYQNLEKEKIITNAQSNSHIMETLYSLLTIKSLSMEQIRNDRWLNLLVKNNNAEINIDKFNMLFLEVNSLIVSVEQVIILFLSASMVISHDMSIGMFIAFNSYRGVFADRFSNIVDIMLRFKIVDLHGRRIAEVALQEKDFHASNEFCYSDINSHPQIELKNVCYSFNEKENVLNNVSLKINYGENITIVGDSGVGKSTLLKIMAGLIQPTKGDVFVNGVSIYSSGLKDYRKIIACVLQEDKLLSGTVIDNITCFDEHADMSFVISCTKRCNIHEFITGLPKGYLTEISELGNSLSGGQKQRIMIARALYKKPRILFLDEATSHLDDENEKIINISISELNITRVVIAHRQSTIKFANRIFRL</sequence>
<feature type="transmembrane region" description="Helical" evidence="7">
    <location>
        <begin position="277"/>
        <end position="295"/>
    </location>
</feature>
<feature type="domain" description="ABC transporter" evidence="8">
    <location>
        <begin position="480"/>
        <end position="685"/>
    </location>
</feature>